<dbReference type="InterPro" id="IPR018062">
    <property type="entry name" value="HTH_AraC-typ_CS"/>
</dbReference>
<dbReference type="RefSeq" id="WP_097046283.1">
    <property type="nucleotide sequence ID" value="NZ_OBEH01000004.1"/>
</dbReference>
<dbReference type="SUPFAM" id="SSF46689">
    <property type="entry name" value="Homeodomain-like"/>
    <property type="match status" value="1"/>
</dbReference>
<evidence type="ECO:0000256" key="2">
    <source>
        <dbReference type="ARBA" id="ARBA00023015"/>
    </source>
</evidence>
<dbReference type="GO" id="GO:0043565">
    <property type="term" value="F:sequence-specific DNA binding"/>
    <property type="evidence" value="ECO:0007669"/>
    <property type="project" value="InterPro"/>
</dbReference>
<dbReference type="InterPro" id="IPR015943">
    <property type="entry name" value="WD40/YVTN_repeat-like_dom_sf"/>
</dbReference>
<evidence type="ECO:0000313" key="7">
    <source>
        <dbReference type="EMBL" id="SNZ00813.1"/>
    </source>
</evidence>
<dbReference type="EMBL" id="OBEH01000004">
    <property type="protein sequence ID" value="SNZ00813.1"/>
    <property type="molecule type" value="Genomic_DNA"/>
</dbReference>
<keyword evidence="8" id="KW-1185">Reference proteome</keyword>
<organism evidence="7 8">
    <name type="scientific">Flagellimonas pacifica</name>
    <dbReference type="NCBI Taxonomy" id="1247520"/>
    <lineage>
        <taxon>Bacteria</taxon>
        <taxon>Pseudomonadati</taxon>
        <taxon>Bacteroidota</taxon>
        <taxon>Flavobacteriia</taxon>
        <taxon>Flavobacteriales</taxon>
        <taxon>Flavobacteriaceae</taxon>
        <taxon>Flagellimonas</taxon>
    </lineage>
</organism>
<protein>
    <submittedName>
        <fullName evidence="7">Ligand-binding sensor domain-containing protein</fullName>
    </submittedName>
</protein>
<accession>A0A285MVV6</accession>
<keyword evidence="4" id="KW-0804">Transcription</keyword>
<dbReference type="PROSITE" id="PS01124">
    <property type="entry name" value="HTH_ARAC_FAMILY_2"/>
    <property type="match status" value="1"/>
</dbReference>
<evidence type="ECO:0000256" key="1">
    <source>
        <dbReference type="ARBA" id="ARBA00022553"/>
    </source>
</evidence>
<evidence type="ECO:0000256" key="3">
    <source>
        <dbReference type="ARBA" id="ARBA00023125"/>
    </source>
</evidence>
<dbReference type="AlphaFoldDB" id="A0A285MVV6"/>
<proteinExistence type="predicted"/>
<keyword evidence="5" id="KW-1133">Transmembrane helix</keyword>
<dbReference type="GO" id="GO:0000155">
    <property type="term" value="F:phosphorelay sensor kinase activity"/>
    <property type="evidence" value="ECO:0007669"/>
    <property type="project" value="TreeGrafter"/>
</dbReference>
<dbReference type="SMART" id="SM00342">
    <property type="entry name" value="HTH_ARAC"/>
    <property type="match status" value="1"/>
</dbReference>
<keyword evidence="2" id="KW-0805">Transcription regulation</keyword>
<gene>
    <name evidence="7" type="ORF">SAMN06265377_2639</name>
</gene>
<keyword evidence="3" id="KW-0238">DNA-binding</keyword>
<evidence type="ECO:0000313" key="8">
    <source>
        <dbReference type="Proteomes" id="UP000219048"/>
    </source>
</evidence>
<keyword evidence="5" id="KW-0812">Transmembrane</keyword>
<dbReference type="Gene3D" id="2.130.10.10">
    <property type="entry name" value="YVTN repeat-like/Quinoprotein amine dehydrogenase"/>
    <property type="match status" value="3"/>
</dbReference>
<dbReference type="PANTHER" id="PTHR43547">
    <property type="entry name" value="TWO-COMPONENT HISTIDINE KINASE"/>
    <property type="match status" value="1"/>
</dbReference>
<dbReference type="PROSITE" id="PS00041">
    <property type="entry name" value="HTH_ARAC_FAMILY_1"/>
    <property type="match status" value="1"/>
</dbReference>
<sequence length="958" mass="109310">MIKKAFNFFLFAFFPLFLQGQDYKFHHFTTVEGLPHNEVRKIAKDSTGFFWFGTQNGLSRYDGYKFKTYKHSSGDENTIAGDKIISLAASANHLWVGTLSGLSAIDTKTYKVKPLPKVTQKIGSAAIWMLFVDSNNNTWLSTEKGNYIIDNESLEIKEVLPEYNLACIGKGLKSILWIGTDKGMLKYDLNLRSVLNKYEMGSFSVFSLDDIYSDSDGATWATLNNNIFRYQPERDRFLNVYTSGSLNTISQFKESILFGSYGNGLVEYNKSTGEFATLRADPTDQFSISSNDIYQVFADNDNYVWVGTQEGLDYYDFSRHRFKSLRHLPGNSNSLRNNFVQSIYQDEENVFWIGTRSGIDRVLFYKGYIDSKVEHFVLEGAIFEELNNAYVTDIHKDTTEKMWFATLDEGLFSYDLKTNLLRRFVPNENDGLSIPSISVRSIMEDAKGRLWLGTGEGISLIHKNESTVSFENFQFPESEKDSTIIGDVFSIFQDSKKRIWVGHNNGGVGLLQEKNGEHSFKRFRHDSSNPKSLSNDAVFVIFEDSKQRIWFGTSENGLNLLMEPNGLEKDPLFFKRYTEADGLSDNEVNGLLEDKTGNLWIATNKGLSKFNVLEETFTNYVTYDGVSKGKFRKNACWKTKDGMLFFGGTSGINYFDPDNLEDSLMAPSPVFTSLSIDGNEIEVGEEMDNTVVLSQPLRKGAEIRLSGDENRFDLAFSALSYTSPLRNQYAYKLEGHDEEWKYVTGENPHVSYAKLTPGSYRFYLKTSNNYGVWSKEPIHLDFIVKASFYNSKLVKVGVFVLLAIAAFLAILVYLKTRKNKRLIKSGIKPRKKVVKTVDPEMDQENKNLVGRLNEEMQKNHMYLDPNLNLGQLAEKLDISANHLSMLLNDYVEKNFYDFINYYRVEEVKRRLANSSYDNQTILSIGVDCGFNSKSAFNRIFKNITGKTPSQYKNEVSRN</sequence>
<dbReference type="InterPro" id="IPR011123">
    <property type="entry name" value="Y_Y_Y"/>
</dbReference>
<dbReference type="Pfam" id="PF07494">
    <property type="entry name" value="Reg_prop"/>
    <property type="match status" value="6"/>
</dbReference>
<dbReference type="InterPro" id="IPR011110">
    <property type="entry name" value="Reg_prop"/>
</dbReference>
<name>A0A285MVV6_9FLAO</name>
<dbReference type="SUPFAM" id="SSF63829">
    <property type="entry name" value="Calcium-dependent phosphotriesterase"/>
    <property type="match status" value="3"/>
</dbReference>
<dbReference type="Pfam" id="PF12833">
    <property type="entry name" value="HTH_18"/>
    <property type="match status" value="1"/>
</dbReference>
<dbReference type="OrthoDB" id="9809670at2"/>
<evidence type="ECO:0000256" key="5">
    <source>
        <dbReference type="SAM" id="Phobius"/>
    </source>
</evidence>
<dbReference type="Gene3D" id="1.10.10.60">
    <property type="entry name" value="Homeodomain-like"/>
    <property type="match status" value="2"/>
</dbReference>
<dbReference type="InterPro" id="IPR018060">
    <property type="entry name" value="HTH_AraC"/>
</dbReference>
<reference evidence="8" key="1">
    <citation type="submission" date="2017-09" db="EMBL/GenBank/DDBJ databases">
        <authorList>
            <person name="Varghese N."/>
            <person name="Submissions S."/>
        </authorList>
    </citation>
    <scope>NUCLEOTIDE SEQUENCE [LARGE SCALE GENOMIC DNA]</scope>
    <source>
        <strain evidence="8">DSM 25885</strain>
    </source>
</reference>
<keyword evidence="5" id="KW-0472">Membrane</keyword>
<feature type="domain" description="HTH araC/xylS-type" evidence="6">
    <location>
        <begin position="846"/>
        <end position="954"/>
    </location>
</feature>
<feature type="transmembrane region" description="Helical" evidence="5">
    <location>
        <begin position="793"/>
        <end position="814"/>
    </location>
</feature>
<dbReference type="InterPro" id="IPR009057">
    <property type="entry name" value="Homeodomain-like_sf"/>
</dbReference>
<keyword evidence="1" id="KW-0597">Phosphoprotein</keyword>
<evidence type="ECO:0000259" key="6">
    <source>
        <dbReference type="PROSITE" id="PS01124"/>
    </source>
</evidence>
<evidence type="ECO:0000256" key="4">
    <source>
        <dbReference type="ARBA" id="ARBA00023163"/>
    </source>
</evidence>
<dbReference type="GO" id="GO:0003700">
    <property type="term" value="F:DNA-binding transcription factor activity"/>
    <property type="evidence" value="ECO:0007669"/>
    <property type="project" value="InterPro"/>
</dbReference>
<dbReference type="Pfam" id="PF07495">
    <property type="entry name" value="Y_Y_Y"/>
    <property type="match status" value="1"/>
</dbReference>
<dbReference type="PANTHER" id="PTHR43547:SF2">
    <property type="entry name" value="HYBRID SIGNAL TRANSDUCTION HISTIDINE KINASE C"/>
    <property type="match status" value="1"/>
</dbReference>
<dbReference type="InterPro" id="IPR013783">
    <property type="entry name" value="Ig-like_fold"/>
</dbReference>
<dbReference type="Proteomes" id="UP000219048">
    <property type="component" value="Unassembled WGS sequence"/>
</dbReference>
<dbReference type="Gene3D" id="2.60.40.10">
    <property type="entry name" value="Immunoglobulins"/>
    <property type="match status" value="1"/>
</dbReference>